<keyword evidence="2" id="KW-1185">Reference proteome</keyword>
<organism evidence="1 2">
    <name type="scientific">Thiorhodococcus fuscus</name>
    <dbReference type="NCBI Taxonomy" id="527200"/>
    <lineage>
        <taxon>Bacteria</taxon>
        <taxon>Pseudomonadati</taxon>
        <taxon>Pseudomonadota</taxon>
        <taxon>Gammaproteobacteria</taxon>
        <taxon>Chromatiales</taxon>
        <taxon>Chromatiaceae</taxon>
        <taxon>Thiorhodococcus</taxon>
    </lineage>
</organism>
<evidence type="ECO:0000313" key="1">
    <source>
        <dbReference type="EMBL" id="MFD2112742.1"/>
    </source>
</evidence>
<reference evidence="2" key="1">
    <citation type="journal article" date="2019" name="Int. J. Syst. Evol. Microbiol.">
        <title>The Global Catalogue of Microorganisms (GCM) 10K type strain sequencing project: providing services to taxonomists for standard genome sequencing and annotation.</title>
        <authorList>
            <consortium name="The Broad Institute Genomics Platform"/>
            <consortium name="The Broad Institute Genome Sequencing Center for Infectious Disease"/>
            <person name="Wu L."/>
            <person name="Ma J."/>
        </authorList>
    </citation>
    <scope>NUCLEOTIDE SEQUENCE [LARGE SCALE GENOMIC DNA]</scope>
    <source>
        <strain evidence="2">KACC 12597</strain>
    </source>
</reference>
<name>A0ABW4YAR5_9GAMM</name>
<gene>
    <name evidence="1" type="ORF">ACFSJC_12920</name>
</gene>
<dbReference type="Proteomes" id="UP001597337">
    <property type="component" value="Unassembled WGS sequence"/>
</dbReference>
<protein>
    <submittedName>
        <fullName evidence="1">Capsular biosynthesis protein</fullName>
    </submittedName>
</protein>
<proteinExistence type="predicted"/>
<dbReference type="EMBL" id="JBHUHX010000036">
    <property type="protein sequence ID" value="MFD2112742.1"/>
    <property type="molecule type" value="Genomic_DNA"/>
</dbReference>
<dbReference type="RefSeq" id="WP_386027315.1">
    <property type="nucleotide sequence ID" value="NZ_JBHUHX010000036.1"/>
</dbReference>
<dbReference type="Pfam" id="PF05159">
    <property type="entry name" value="Capsule_synth"/>
    <property type="match status" value="1"/>
</dbReference>
<dbReference type="InterPro" id="IPR007833">
    <property type="entry name" value="Capsule_polysaccharide_synth"/>
</dbReference>
<dbReference type="SUPFAM" id="SSF53756">
    <property type="entry name" value="UDP-Glycosyltransferase/glycogen phosphorylase"/>
    <property type="match status" value="1"/>
</dbReference>
<dbReference type="Gene3D" id="3.40.50.12580">
    <property type="match status" value="1"/>
</dbReference>
<dbReference type="CDD" id="cd16438">
    <property type="entry name" value="beta_Kdo_transferase_KpsS_like"/>
    <property type="match status" value="1"/>
</dbReference>
<evidence type="ECO:0000313" key="2">
    <source>
        <dbReference type="Proteomes" id="UP001597337"/>
    </source>
</evidence>
<sequence>MTSKPIAFIEPGPNLVQFLAAVGERLAPTHRAVFFSTRVKSRSLLRRLGQEVLPRSGSARTDQPPPELDTKALLARLRKTDDRALVERQSPALFQLAGAIDAFLDQIEPAGIFLWNGSGLSAAIADQLARRRGIPRLFAENGYLPNTLQIDPEGVNAFASIGCELDLDEIRAQIYSQEQTQEFETLLADYRAGRPPRRSPPPGGRVRPSPLAYLIQAWNDWGERDPRIQANRLIPRAIPSLPERFVFFPLQVRSDSQLTIHSPIYANRLDQAIADVREALASVAPHLKLVVKLHPADLDKTDYDPLARAFPDLIWVGGGDVRTILQRAECVVTINSTVGIEGLIFDKPVVTLGNNFYVREGLVHPVTERDQLASRLTQALTLPPDRELVRQYLRYLYFHAFVRAHWRDYSPASLDNLAQRIRRMVGG</sequence>
<accession>A0ABW4YAR5</accession>
<comment type="caution">
    <text evidence="1">The sequence shown here is derived from an EMBL/GenBank/DDBJ whole genome shotgun (WGS) entry which is preliminary data.</text>
</comment>
<dbReference type="InterPro" id="IPR043148">
    <property type="entry name" value="TagF_C"/>
</dbReference>